<sequence length="264" mass="29795">MRFVSSFAICLTLSSFASVAGDFYPNNAQHAVSLSFDDARRSQADIGLPILDKHNVKGTFYLMPVQMKGKEAKWQAAAKAGHEIANHSASHLCTGNFRWLREKNKGLEQVDLPFIEKDIETAQQQIEQITGVAPVGYAYPCGHKFVGRGESVKSYVPLIAKSFEYGRTWNDETANDPHYYDTAQIRAFDIDNKSFEEIKAIIERAKFDDAWIVLAGHEVGDRALYTIDSKALEQLIVYLKDPKNGFWLAPVAEVNQYIQQKRTR</sequence>
<protein>
    <submittedName>
        <fullName evidence="4">Polysaccharide deacetylase family protein</fullName>
        <ecNumber evidence="4">3.-.-.-</ecNumber>
    </submittedName>
</protein>
<reference evidence="4 5" key="1">
    <citation type="submission" date="2023-12" db="EMBL/GenBank/DDBJ databases">
        <title>Friends and Foes: Symbiotic and Algicidal bacterial influence on Karenia brevis blooms.</title>
        <authorList>
            <person name="Fei C."/>
            <person name="Mohamed A.R."/>
            <person name="Booker A."/>
            <person name="Arshad M."/>
            <person name="Klass S."/>
            <person name="Ahn S."/>
            <person name="Gilbert P.M."/>
            <person name="Heil C.A."/>
            <person name="Martinez J.M."/>
            <person name="Amin S.A."/>
        </authorList>
    </citation>
    <scope>NUCLEOTIDE SEQUENCE [LARGE SCALE GENOMIC DNA]</scope>
    <source>
        <strain evidence="4 5">CE15</strain>
    </source>
</reference>
<evidence type="ECO:0000313" key="5">
    <source>
        <dbReference type="Proteomes" id="UP001382455"/>
    </source>
</evidence>
<dbReference type="GO" id="GO:0016787">
    <property type="term" value="F:hydrolase activity"/>
    <property type="evidence" value="ECO:0007669"/>
    <property type="project" value="UniProtKB-KW"/>
</dbReference>
<comment type="caution">
    <text evidence="4">The sequence shown here is derived from an EMBL/GenBank/DDBJ whole genome shotgun (WGS) entry which is preliminary data.</text>
</comment>
<evidence type="ECO:0000313" key="4">
    <source>
        <dbReference type="EMBL" id="MEI4550997.1"/>
    </source>
</evidence>
<dbReference type="InterPro" id="IPR011330">
    <property type="entry name" value="Glyco_hydro/deAcase_b/a-brl"/>
</dbReference>
<dbReference type="CDD" id="cd10967">
    <property type="entry name" value="CE4_GLA_like_6s"/>
    <property type="match status" value="1"/>
</dbReference>
<organism evidence="4 5">
    <name type="scientific">Pseudoalteromonas spongiae</name>
    <dbReference type="NCBI Taxonomy" id="298657"/>
    <lineage>
        <taxon>Bacteria</taxon>
        <taxon>Pseudomonadati</taxon>
        <taxon>Pseudomonadota</taxon>
        <taxon>Gammaproteobacteria</taxon>
        <taxon>Alteromonadales</taxon>
        <taxon>Pseudoalteromonadaceae</taxon>
        <taxon>Pseudoalteromonas</taxon>
    </lineage>
</organism>
<dbReference type="Pfam" id="PF01522">
    <property type="entry name" value="Polysacc_deac_1"/>
    <property type="match status" value="1"/>
</dbReference>
<feature type="domain" description="NodB homology" evidence="3">
    <location>
        <begin position="30"/>
        <end position="249"/>
    </location>
</feature>
<dbReference type="SUPFAM" id="SSF88713">
    <property type="entry name" value="Glycoside hydrolase/deacetylase"/>
    <property type="match status" value="1"/>
</dbReference>
<dbReference type="PANTHER" id="PTHR34216:SF11">
    <property type="entry name" value="CHITOOLIGOSACCHARIDE DEACETYLASE"/>
    <property type="match status" value="1"/>
</dbReference>
<dbReference type="EMBL" id="JBAWKS010000002">
    <property type="protein sequence ID" value="MEI4550997.1"/>
    <property type="molecule type" value="Genomic_DNA"/>
</dbReference>
<feature type="signal peptide" evidence="2">
    <location>
        <begin position="1"/>
        <end position="20"/>
    </location>
</feature>
<proteinExistence type="predicted"/>
<dbReference type="InterPro" id="IPR002509">
    <property type="entry name" value="NODB_dom"/>
</dbReference>
<keyword evidence="4" id="KW-0378">Hydrolase</keyword>
<gene>
    <name evidence="4" type="ORF">WAE96_15100</name>
</gene>
<dbReference type="InterPro" id="IPR051398">
    <property type="entry name" value="Polysacch_Deacetylase"/>
</dbReference>
<dbReference type="Gene3D" id="3.20.20.370">
    <property type="entry name" value="Glycoside hydrolase/deacetylase"/>
    <property type="match status" value="1"/>
</dbReference>
<dbReference type="PROSITE" id="PS51677">
    <property type="entry name" value="NODB"/>
    <property type="match status" value="1"/>
</dbReference>
<accession>A0ABU8EVJ4</accession>
<keyword evidence="5" id="KW-1185">Reference proteome</keyword>
<evidence type="ECO:0000256" key="1">
    <source>
        <dbReference type="ARBA" id="ARBA00022729"/>
    </source>
</evidence>
<keyword evidence="1 2" id="KW-0732">Signal</keyword>
<dbReference type="EC" id="3.-.-.-" evidence="4"/>
<dbReference type="PANTHER" id="PTHR34216">
    <property type="match status" value="1"/>
</dbReference>
<evidence type="ECO:0000259" key="3">
    <source>
        <dbReference type="PROSITE" id="PS51677"/>
    </source>
</evidence>
<feature type="chain" id="PRO_5045648669" evidence="2">
    <location>
        <begin position="21"/>
        <end position="264"/>
    </location>
</feature>
<dbReference type="RefSeq" id="WP_336436045.1">
    <property type="nucleotide sequence ID" value="NZ_JBAWKS010000002.1"/>
</dbReference>
<dbReference type="Proteomes" id="UP001382455">
    <property type="component" value="Unassembled WGS sequence"/>
</dbReference>
<evidence type="ECO:0000256" key="2">
    <source>
        <dbReference type="SAM" id="SignalP"/>
    </source>
</evidence>
<name>A0ABU8EVJ4_9GAMM</name>